<keyword evidence="1 4" id="KW-0808">Transferase</keyword>
<dbReference type="PROSITE" id="PS51186">
    <property type="entry name" value="GNAT"/>
    <property type="match status" value="1"/>
</dbReference>
<proteinExistence type="predicted"/>
<name>A0A7X1AVK8_9BACT</name>
<dbReference type="InterPro" id="IPR050832">
    <property type="entry name" value="Bact_Acetyltransf"/>
</dbReference>
<dbReference type="Pfam" id="PF00583">
    <property type="entry name" value="Acetyltransf_1"/>
    <property type="match status" value="1"/>
</dbReference>
<sequence>MIKIRRIRIGEFDLYRKVRLRALKEDSYAFCATYESALERTEEKWRDQADKAAEGSDQAIFIAFCGGDPVGLSAVYKDKRKEDEAEVFQVWVSAESRGTGLGKRIMDSVLEWSKSSGYKRIIATVANTNKKAIGFYENYGFEKKLEDSEETKMAMEIGSKKSAHATRARARV</sequence>
<dbReference type="GO" id="GO:0016747">
    <property type="term" value="F:acyltransferase activity, transferring groups other than amino-acyl groups"/>
    <property type="evidence" value="ECO:0007669"/>
    <property type="project" value="InterPro"/>
</dbReference>
<keyword evidence="5" id="KW-1185">Reference proteome</keyword>
<evidence type="ECO:0000313" key="4">
    <source>
        <dbReference type="EMBL" id="MBC2600564.1"/>
    </source>
</evidence>
<dbReference type="CDD" id="cd04301">
    <property type="entry name" value="NAT_SF"/>
    <property type="match status" value="1"/>
</dbReference>
<accession>A0A7X1AVK8</accession>
<dbReference type="EMBL" id="JACHVA010000023">
    <property type="protein sequence ID" value="MBC2600564.1"/>
    <property type="molecule type" value="Genomic_DNA"/>
</dbReference>
<comment type="caution">
    <text evidence="4">The sequence shown here is derived from an EMBL/GenBank/DDBJ whole genome shotgun (WGS) entry which is preliminary data.</text>
</comment>
<feature type="domain" description="N-acetyltransferase" evidence="3">
    <location>
        <begin position="18"/>
        <end position="158"/>
    </location>
</feature>
<dbReference type="Proteomes" id="UP000525652">
    <property type="component" value="Unassembled WGS sequence"/>
</dbReference>
<evidence type="ECO:0000313" key="5">
    <source>
        <dbReference type="Proteomes" id="UP000525652"/>
    </source>
</evidence>
<dbReference type="AlphaFoldDB" id="A0A7X1AVK8"/>
<evidence type="ECO:0000256" key="1">
    <source>
        <dbReference type="ARBA" id="ARBA00022679"/>
    </source>
</evidence>
<reference evidence="4 5" key="1">
    <citation type="submission" date="2020-07" db="EMBL/GenBank/DDBJ databases">
        <authorList>
            <person name="Feng X."/>
        </authorList>
    </citation>
    <scope>NUCLEOTIDE SEQUENCE [LARGE SCALE GENOMIC DNA]</scope>
    <source>
        <strain evidence="4 5">JCM14086</strain>
    </source>
</reference>
<dbReference type="InterPro" id="IPR000182">
    <property type="entry name" value="GNAT_dom"/>
</dbReference>
<protein>
    <submittedName>
        <fullName evidence="4">GNAT family N-acetyltransferase</fullName>
    </submittedName>
</protein>
<keyword evidence="2" id="KW-0012">Acyltransferase</keyword>
<dbReference type="PANTHER" id="PTHR43877">
    <property type="entry name" value="AMINOALKYLPHOSPHONATE N-ACETYLTRANSFERASE-RELATED-RELATED"/>
    <property type="match status" value="1"/>
</dbReference>
<dbReference type="SUPFAM" id="SSF55729">
    <property type="entry name" value="Acyl-CoA N-acyltransferases (Nat)"/>
    <property type="match status" value="1"/>
</dbReference>
<organism evidence="4 5">
    <name type="scientific">Puniceicoccus vermicola</name>
    <dbReference type="NCBI Taxonomy" id="388746"/>
    <lineage>
        <taxon>Bacteria</taxon>
        <taxon>Pseudomonadati</taxon>
        <taxon>Verrucomicrobiota</taxon>
        <taxon>Opitutia</taxon>
        <taxon>Puniceicoccales</taxon>
        <taxon>Puniceicoccaceae</taxon>
        <taxon>Puniceicoccus</taxon>
    </lineage>
</organism>
<dbReference type="InterPro" id="IPR016181">
    <property type="entry name" value="Acyl_CoA_acyltransferase"/>
</dbReference>
<dbReference type="Gene3D" id="3.40.630.30">
    <property type="match status" value="1"/>
</dbReference>
<evidence type="ECO:0000259" key="3">
    <source>
        <dbReference type="PROSITE" id="PS51186"/>
    </source>
</evidence>
<evidence type="ECO:0000256" key="2">
    <source>
        <dbReference type="ARBA" id="ARBA00023315"/>
    </source>
</evidence>
<dbReference type="RefSeq" id="WP_185691310.1">
    <property type="nucleotide sequence ID" value="NZ_JACHVA010000023.1"/>
</dbReference>
<gene>
    <name evidence="4" type="ORF">H5P30_02080</name>
</gene>